<evidence type="ECO:0000313" key="3">
    <source>
        <dbReference type="EMBL" id="ACZ23269.1"/>
    </source>
</evidence>
<dbReference type="Proteomes" id="UP000000322">
    <property type="component" value="Chromosome"/>
</dbReference>
<dbReference type="Gene3D" id="1.10.10.10">
    <property type="entry name" value="Winged helix-like DNA-binding domain superfamily/Winged helix DNA-binding domain"/>
    <property type="match status" value="2"/>
</dbReference>
<protein>
    <recommendedName>
        <fullName evidence="2">Putative host cell surface-exposed lipoprotein Ltp-like HTH region domain-containing protein</fullName>
    </recommendedName>
</protein>
<dbReference type="InterPro" id="IPR036388">
    <property type="entry name" value="WH-like_DNA-bd_sf"/>
</dbReference>
<dbReference type="RefSeq" id="WP_012868337.1">
    <property type="nucleotide sequence ID" value="NC_013521.1"/>
</dbReference>
<feature type="region of interest" description="Disordered" evidence="1">
    <location>
        <begin position="71"/>
        <end position="104"/>
    </location>
</feature>
<dbReference type="AlphaFoldDB" id="D1BE48"/>
<dbReference type="Pfam" id="PF07553">
    <property type="entry name" value="Lipoprotein_Ltp"/>
    <property type="match status" value="2"/>
</dbReference>
<dbReference type="HOGENOM" id="CLU_071537_2_0_11"/>
<sequence>MKKSRRWVLPTVVGVVALLVGVGIGGSGSSEPADEPTAAASTTPADTSEVDDLKASLEAAEARVGELETEVEEAKAAVPEEPVATVTEEPVEAAPPAEAPAPDLSLSQQNAVGSAQSYLDYSAFSRTGLIGQLEFEGFSTDDATFAVDHIAPDWNAQAAESAQSYLDYSAFSRQGLIDQLVFEGFSVTEAEFGVAAVGY</sequence>
<dbReference type="eggNOG" id="ENOG5032RWN">
    <property type="taxonomic scope" value="Bacteria"/>
</dbReference>
<evidence type="ECO:0000313" key="4">
    <source>
        <dbReference type="Proteomes" id="UP000000322"/>
    </source>
</evidence>
<reference evidence="3 4" key="1">
    <citation type="journal article" date="2009" name="Stand. Genomic Sci.">
        <title>Complete genome sequence of Sanguibacter keddieii type strain (ST-74).</title>
        <authorList>
            <person name="Ivanova N."/>
            <person name="Sikorski J."/>
            <person name="Sims D."/>
            <person name="Brettin T."/>
            <person name="Detter J.C."/>
            <person name="Han C."/>
            <person name="Lapidus A."/>
            <person name="Copeland A."/>
            <person name="Glavina Del Rio T."/>
            <person name="Nolan M."/>
            <person name="Chen F."/>
            <person name="Lucas S."/>
            <person name="Tice H."/>
            <person name="Cheng J.F."/>
            <person name="Bruce D."/>
            <person name="Goodwin L."/>
            <person name="Pitluck S."/>
            <person name="Pati A."/>
            <person name="Mavromatis K."/>
            <person name="Chen A."/>
            <person name="Palaniappan K."/>
            <person name="D'haeseleer P."/>
            <person name="Chain P."/>
            <person name="Bristow J."/>
            <person name="Eisen J.A."/>
            <person name="Markowitz V."/>
            <person name="Hugenholtz P."/>
            <person name="Goker M."/>
            <person name="Pukall R."/>
            <person name="Klenk H.P."/>
            <person name="Kyrpides N.C."/>
        </authorList>
    </citation>
    <scope>NUCLEOTIDE SEQUENCE [LARGE SCALE GENOMIC DNA]</scope>
    <source>
        <strain evidence="4">ATCC 51767 / DSM 10542 / NCFB 3025 / ST-74</strain>
    </source>
</reference>
<feature type="domain" description="Putative host cell surface-exposed lipoprotein Ltp-like HTH region" evidence="2">
    <location>
        <begin position="153"/>
        <end position="195"/>
    </location>
</feature>
<organism evidence="3 4">
    <name type="scientific">Sanguibacter keddieii (strain ATCC 51767 / DSM 10542 / NCFB 3025 / ST-74)</name>
    <dbReference type="NCBI Taxonomy" id="446469"/>
    <lineage>
        <taxon>Bacteria</taxon>
        <taxon>Bacillati</taxon>
        <taxon>Actinomycetota</taxon>
        <taxon>Actinomycetes</taxon>
        <taxon>Micrococcales</taxon>
        <taxon>Sanguibacteraceae</taxon>
        <taxon>Sanguibacter</taxon>
    </lineage>
</organism>
<gene>
    <name evidence="3" type="ordered locus">Sked_33750</name>
</gene>
<evidence type="ECO:0000259" key="2">
    <source>
        <dbReference type="Pfam" id="PF07553"/>
    </source>
</evidence>
<feature type="region of interest" description="Disordered" evidence="1">
    <location>
        <begin position="25"/>
        <end position="52"/>
    </location>
</feature>
<dbReference type="InterPro" id="IPR011434">
    <property type="entry name" value="Ltp-like_HTH"/>
</dbReference>
<feature type="compositionally biased region" description="Low complexity" evidence="1">
    <location>
        <begin position="29"/>
        <end position="47"/>
    </location>
</feature>
<keyword evidence="4" id="KW-1185">Reference proteome</keyword>
<dbReference type="EMBL" id="CP001819">
    <property type="protein sequence ID" value="ACZ23269.1"/>
    <property type="molecule type" value="Genomic_DNA"/>
</dbReference>
<accession>D1BE48</accession>
<name>D1BE48_SANKS</name>
<evidence type="ECO:0000256" key="1">
    <source>
        <dbReference type="SAM" id="MobiDB-lite"/>
    </source>
</evidence>
<feature type="compositionally biased region" description="Low complexity" evidence="1">
    <location>
        <begin position="76"/>
        <end position="102"/>
    </location>
</feature>
<dbReference type="KEGG" id="ske:Sked_33750"/>
<proteinExistence type="predicted"/>
<dbReference type="STRING" id="446469.Sked_33750"/>
<feature type="domain" description="Putative host cell surface-exposed lipoprotein Ltp-like HTH region" evidence="2">
    <location>
        <begin position="108"/>
        <end position="150"/>
    </location>
</feature>